<feature type="region of interest" description="Disordered" evidence="7">
    <location>
        <begin position="153"/>
        <end position="201"/>
    </location>
</feature>
<proteinExistence type="inferred from homology"/>
<dbReference type="SUPFAM" id="SSF53335">
    <property type="entry name" value="S-adenosyl-L-methionine-dependent methyltransferases"/>
    <property type="match status" value="1"/>
</dbReference>
<dbReference type="PANTHER" id="PTHR43836">
    <property type="entry name" value="CATECHOL O-METHYLTRANSFERASE 1-RELATED"/>
    <property type="match status" value="1"/>
</dbReference>
<name>A0A6J3M9S5_9PEZI</name>
<evidence type="ECO:0000256" key="4">
    <source>
        <dbReference type="ARBA" id="ARBA00022691"/>
    </source>
</evidence>
<dbReference type="OrthoDB" id="186626at2759"/>
<dbReference type="InterPro" id="IPR029063">
    <property type="entry name" value="SAM-dependent_MTases_sf"/>
</dbReference>
<evidence type="ECO:0000256" key="1">
    <source>
        <dbReference type="ARBA" id="ARBA00012880"/>
    </source>
</evidence>
<organism evidence="9">
    <name type="scientific">Dissoconium aciculare CBS 342.82</name>
    <dbReference type="NCBI Taxonomy" id="1314786"/>
    <lineage>
        <taxon>Eukaryota</taxon>
        <taxon>Fungi</taxon>
        <taxon>Dikarya</taxon>
        <taxon>Ascomycota</taxon>
        <taxon>Pezizomycotina</taxon>
        <taxon>Dothideomycetes</taxon>
        <taxon>Dothideomycetidae</taxon>
        <taxon>Mycosphaerellales</taxon>
        <taxon>Dissoconiaceae</taxon>
        <taxon>Dissoconium</taxon>
    </lineage>
</organism>
<keyword evidence="4" id="KW-0949">S-adenosyl-L-methionine</keyword>
<gene>
    <name evidence="9" type="ORF">K489DRAFT_379018</name>
</gene>
<reference evidence="9" key="2">
    <citation type="submission" date="2020-04" db="EMBL/GenBank/DDBJ databases">
        <authorList>
            <consortium name="NCBI Genome Project"/>
        </authorList>
    </citation>
    <scope>NUCLEOTIDE SEQUENCE</scope>
    <source>
        <strain evidence="9">CBS 342.82</strain>
    </source>
</reference>
<dbReference type="EC" id="2.1.1.6" evidence="1"/>
<evidence type="ECO:0000256" key="6">
    <source>
        <dbReference type="ARBA" id="ARBA00023453"/>
    </source>
</evidence>
<comment type="similarity">
    <text evidence="6">Belongs to the class I-like SAM-binding methyltransferase superfamily. Cation-dependent O-methyltransferase family.</text>
</comment>
<accession>A0A6J3M9S5</accession>
<reference evidence="9" key="3">
    <citation type="submission" date="2025-08" db="UniProtKB">
        <authorList>
            <consortium name="RefSeq"/>
        </authorList>
    </citation>
    <scope>IDENTIFICATION</scope>
    <source>
        <strain evidence="9">CBS 342.82</strain>
    </source>
</reference>
<dbReference type="Proteomes" id="UP000504637">
    <property type="component" value="Unplaced"/>
</dbReference>
<keyword evidence="5" id="KW-0128">Catecholamine metabolism</keyword>
<dbReference type="GO" id="GO:0032259">
    <property type="term" value="P:methylation"/>
    <property type="evidence" value="ECO:0007669"/>
    <property type="project" value="UniProtKB-KW"/>
</dbReference>
<evidence type="ECO:0000313" key="8">
    <source>
        <dbReference type="Proteomes" id="UP000504637"/>
    </source>
</evidence>
<dbReference type="PROSITE" id="PS51682">
    <property type="entry name" value="SAM_OMT_I"/>
    <property type="match status" value="1"/>
</dbReference>
<evidence type="ECO:0000256" key="3">
    <source>
        <dbReference type="ARBA" id="ARBA00022679"/>
    </source>
</evidence>
<keyword evidence="8" id="KW-1185">Reference proteome</keyword>
<evidence type="ECO:0000256" key="7">
    <source>
        <dbReference type="SAM" id="MobiDB-lite"/>
    </source>
</evidence>
<evidence type="ECO:0000256" key="5">
    <source>
        <dbReference type="ARBA" id="ARBA00022939"/>
    </source>
</evidence>
<reference evidence="9" key="1">
    <citation type="submission" date="2020-01" db="EMBL/GenBank/DDBJ databases">
        <authorList>
            <consortium name="DOE Joint Genome Institute"/>
            <person name="Haridas S."/>
            <person name="Albert R."/>
            <person name="Binder M."/>
            <person name="Bloem J."/>
            <person name="Labutti K."/>
            <person name="Salamov A."/>
            <person name="Andreopoulos B."/>
            <person name="Baker S.E."/>
            <person name="Barry K."/>
            <person name="Bills G."/>
            <person name="Bluhm B.H."/>
            <person name="Cannon C."/>
            <person name="Castanera R."/>
            <person name="Culley D.E."/>
            <person name="Daum C."/>
            <person name="Ezra D."/>
            <person name="Gonzalez J.B."/>
            <person name="Henrissat B."/>
            <person name="Kuo A."/>
            <person name="Liang C."/>
            <person name="Lipzen A."/>
            <person name="Lutzoni F."/>
            <person name="Magnuson J."/>
            <person name="Mondo S."/>
            <person name="Nolan M."/>
            <person name="Ohm R."/>
            <person name="Pangilinan J."/>
            <person name="Park H.-J."/>
            <person name="Ramirez L."/>
            <person name="Alfaro M."/>
            <person name="Sun H."/>
            <person name="Tritt A."/>
            <person name="Yoshinaga Y."/>
            <person name="Zwiers L.-H."/>
            <person name="Turgeon B.G."/>
            <person name="Goodwin S.B."/>
            <person name="Spatafora J.W."/>
            <person name="Crous P.W."/>
            <person name="Grigoriev I.V."/>
        </authorList>
    </citation>
    <scope>NUCLEOTIDE SEQUENCE</scope>
    <source>
        <strain evidence="9">CBS 342.82</strain>
    </source>
</reference>
<protein>
    <recommendedName>
        <fullName evidence="1">catechol O-methyltransferase</fullName>
        <ecNumber evidence="1">2.1.1.6</ecNumber>
    </recommendedName>
</protein>
<dbReference type="GO" id="GO:0006584">
    <property type="term" value="P:catecholamine metabolic process"/>
    <property type="evidence" value="ECO:0007669"/>
    <property type="project" value="UniProtKB-KW"/>
</dbReference>
<dbReference type="Gene3D" id="3.40.50.150">
    <property type="entry name" value="Vaccinia Virus protein VP39"/>
    <property type="match status" value="1"/>
</dbReference>
<feature type="compositionally biased region" description="Basic and acidic residues" evidence="7">
    <location>
        <begin position="174"/>
        <end position="190"/>
    </location>
</feature>
<keyword evidence="3" id="KW-0808">Transferase</keyword>
<keyword evidence="2" id="KW-0489">Methyltransferase</keyword>
<dbReference type="AlphaFoldDB" id="A0A6J3M9S5"/>
<evidence type="ECO:0000313" key="9">
    <source>
        <dbReference type="RefSeq" id="XP_033461619.1"/>
    </source>
</evidence>
<dbReference type="InterPro" id="IPR002935">
    <property type="entry name" value="SAM_O-MeTrfase"/>
</dbReference>
<dbReference type="GO" id="GO:0008171">
    <property type="term" value="F:O-methyltransferase activity"/>
    <property type="evidence" value="ECO:0007669"/>
    <property type="project" value="InterPro"/>
</dbReference>
<dbReference type="RefSeq" id="XP_033461619.1">
    <property type="nucleotide sequence ID" value="XM_033604547.1"/>
</dbReference>
<dbReference type="PANTHER" id="PTHR43836:SF2">
    <property type="entry name" value="CATECHOL O-METHYLTRANSFERASE 1-RELATED"/>
    <property type="match status" value="1"/>
</dbReference>
<dbReference type="Pfam" id="PF01596">
    <property type="entry name" value="Methyltransf_3"/>
    <property type="match status" value="1"/>
</dbReference>
<evidence type="ECO:0000256" key="2">
    <source>
        <dbReference type="ARBA" id="ARBA00022603"/>
    </source>
</evidence>
<sequence>MNIGEDKGKIVTEVIAEVKPAVMVEVGAYVGYSAILFADAARRAGGKAYYCLEHNPEFAAVVASLVNLAGLGDFVKVIVGGGSDSFTRLKRDGTFSHIDLLFLDHLKELYGPDLRLAEELGLISKGSVVCADNVIWPGTPKYLKYVRSSVEEKRNAPAPEEGQRKGNPNLIYKSELKESFEPTGERDGVEVTRCLGEESSA</sequence>
<dbReference type="GeneID" id="54362347"/>